<dbReference type="NCBIfam" id="TIGR03804">
    <property type="entry name" value="para_beta_helix"/>
    <property type="match status" value="6"/>
</dbReference>
<reference evidence="4" key="1">
    <citation type="journal article" date="2015" name="Nature">
        <title>Complex archaea that bridge the gap between prokaryotes and eukaryotes.</title>
        <authorList>
            <person name="Spang A."/>
            <person name="Saw J.H."/>
            <person name="Jorgensen S.L."/>
            <person name="Zaremba-Niedzwiedzka K."/>
            <person name="Martijn J."/>
            <person name="Lind A.E."/>
            <person name="van Eijk R."/>
            <person name="Schleper C."/>
            <person name="Guy L."/>
            <person name="Ettema T.J."/>
        </authorList>
    </citation>
    <scope>NUCLEOTIDE SEQUENCE</scope>
</reference>
<keyword evidence="2" id="KW-0812">Transmembrane</keyword>
<proteinExistence type="predicted"/>
<accession>A0A0F9KI84</accession>
<dbReference type="InterPro" id="IPR006626">
    <property type="entry name" value="PbH1"/>
</dbReference>
<dbReference type="InterPro" id="IPR039448">
    <property type="entry name" value="Beta_helix"/>
</dbReference>
<gene>
    <name evidence="4" type="ORF">LCGC14_1400180</name>
</gene>
<keyword evidence="1" id="KW-0677">Repeat</keyword>
<protein>
    <recommendedName>
        <fullName evidence="3">Carbohydrate-binding/sugar hydrolysis domain-containing protein</fullName>
    </recommendedName>
</protein>
<dbReference type="SMART" id="SM00710">
    <property type="entry name" value="PbH1"/>
    <property type="match status" value="19"/>
</dbReference>
<comment type="caution">
    <text evidence="4">The sequence shown here is derived from an EMBL/GenBank/DDBJ whole genome shotgun (WGS) entry which is preliminary data.</text>
</comment>
<evidence type="ECO:0000313" key="4">
    <source>
        <dbReference type="EMBL" id="KKM74451.1"/>
    </source>
</evidence>
<dbReference type="AlphaFoldDB" id="A0A0F9KI84"/>
<evidence type="ECO:0000256" key="2">
    <source>
        <dbReference type="SAM" id="Phobius"/>
    </source>
</evidence>
<dbReference type="Gene3D" id="2.160.20.10">
    <property type="entry name" value="Single-stranded right-handed beta-helix, Pectin lyase-like"/>
    <property type="match status" value="3"/>
</dbReference>
<keyword evidence="2" id="KW-0472">Membrane</keyword>
<dbReference type="InterPro" id="IPR007742">
    <property type="entry name" value="NosD_dom"/>
</dbReference>
<dbReference type="SUPFAM" id="SSF51126">
    <property type="entry name" value="Pectin lyase-like"/>
    <property type="match status" value="2"/>
</dbReference>
<dbReference type="Pfam" id="PF05048">
    <property type="entry name" value="NosD"/>
    <property type="match status" value="2"/>
</dbReference>
<dbReference type="InterPro" id="IPR006633">
    <property type="entry name" value="Carb-bd_sugar_hydrolysis-dom"/>
</dbReference>
<dbReference type="InterPro" id="IPR012334">
    <property type="entry name" value="Pectin_lyas_fold"/>
</dbReference>
<dbReference type="Pfam" id="PF13229">
    <property type="entry name" value="Beta_helix"/>
    <property type="match status" value="1"/>
</dbReference>
<sequence length="955" mass="105365">MHKIRLSKRSKTIYSALIALLLFFVSFSNIINSNIIRDNFGTGLGENEIFQIKTASFWNLPYIHINDNWSLTEQTYAWVSGNGTWNNPYVIENVTINAQNSTNCILIENSNTDYFILRNNTLVNSSRGVSWGDAGIKLFNSQRGTIINNDASFNNGNGILLSNSHNNSIIENTALNNSDQLGASPSGILLQGSNNNTVRLNNASNNLNYGIQLYYGDYNKVFENIVDNHEYYGIVLYHSDNNMVKENNVSRNTDKGILVFGSSDYNLFEDNRVFSNDGYGIDVRYWDSSTPPTFNTIINNVIYDNGLSGINFGFGVNNTAALNEIYNNSVGIAISDSNNSIIYDNEIFDNVFGIDIDNSGSTNNTLYLNYLFNNTNNGRDNGVNNTWDNGIIGNYWGDYSGADDDDDGIGDIPHNILGSANNNDKIPIWDDGFNGSVIIIDDTSSNNWEWAKKRIWVEGLGTVNDPYIISGLTIDAKDSGTCIEIRNSIKYFSIAGNTLINSSGGYTEAAIKLNNVTNGKLIGNDVSYLNFIGIDLFNSNFNLIEENNASDYTNLGIWLKYSDNNTINKNIVNNNIENGIEIDDFSEFNNITSNTVNGNQKGIVIYGSSDNNYIFNNTAKFNTGASGVGIYILDTCMNNTVFNNVLINNSIGVQIQLTTSNGNMVYYNTFMNNTLSASDDGINNWDNGTAGNYWDDYNGKDLDDDGIGDTPYNITGLGNNEDNYPIWDDGDSISPQITITDPVNYTYHYSFPVVHAVFYDLNGINQRWYWVVGSTSNETFTGNSVGINENSWLAQNDGVVNVIFFANDSAGNIGSATLAVYKDITLPVIIVNSPSSGEEFGSLFPDFNLTVTDLNLEQLWYTIDSGAENIVSVSSGINIISLAQTVWDSLTEGSHTITFFANDTAGNEYNIGINIIIKKLTSSSGGAIPFGNLYLIFTGIAIIALILIEKRRFKN</sequence>
<keyword evidence="2" id="KW-1133">Transmembrane helix</keyword>
<dbReference type="InterPro" id="IPR011050">
    <property type="entry name" value="Pectin_lyase_fold/virulence"/>
</dbReference>
<dbReference type="InterPro" id="IPR022441">
    <property type="entry name" value="Para_beta_helix_rpt-2"/>
</dbReference>
<evidence type="ECO:0000256" key="1">
    <source>
        <dbReference type="ARBA" id="ARBA00022737"/>
    </source>
</evidence>
<evidence type="ECO:0000259" key="3">
    <source>
        <dbReference type="SMART" id="SM00722"/>
    </source>
</evidence>
<dbReference type="EMBL" id="LAZR01009139">
    <property type="protein sequence ID" value="KKM74451.1"/>
    <property type="molecule type" value="Genomic_DNA"/>
</dbReference>
<feature type="domain" description="Carbohydrate-binding/sugar hydrolysis" evidence="3">
    <location>
        <begin position="155"/>
        <end position="313"/>
    </location>
</feature>
<organism evidence="4">
    <name type="scientific">marine sediment metagenome</name>
    <dbReference type="NCBI Taxonomy" id="412755"/>
    <lineage>
        <taxon>unclassified sequences</taxon>
        <taxon>metagenomes</taxon>
        <taxon>ecological metagenomes</taxon>
    </lineage>
</organism>
<name>A0A0F9KI84_9ZZZZ</name>
<dbReference type="SMART" id="SM00722">
    <property type="entry name" value="CASH"/>
    <property type="match status" value="2"/>
</dbReference>
<feature type="transmembrane region" description="Helical" evidence="2">
    <location>
        <begin position="12"/>
        <end position="31"/>
    </location>
</feature>
<feature type="domain" description="Carbohydrate-binding/sugar hydrolysis" evidence="3">
    <location>
        <begin position="432"/>
        <end position="583"/>
    </location>
</feature>
<feature type="transmembrane region" description="Helical" evidence="2">
    <location>
        <begin position="927"/>
        <end position="948"/>
    </location>
</feature>